<dbReference type="OrthoDB" id="2355173at2"/>
<keyword evidence="4" id="KW-1185">Reference proteome</keyword>
<dbReference type="Proteomes" id="UP000232196">
    <property type="component" value="Unassembled WGS sequence"/>
</dbReference>
<accession>A0A2M9XF74</accession>
<dbReference type="CDD" id="cd08899">
    <property type="entry name" value="SRPBCC_CalC_Aha1-like_6"/>
    <property type="match status" value="1"/>
</dbReference>
<dbReference type="InterPro" id="IPR013538">
    <property type="entry name" value="ASHA1/2-like_C"/>
</dbReference>
<organism evidence="3 4">
    <name type="scientific">Leptospira hartskeerlii</name>
    <dbReference type="NCBI Taxonomy" id="2023177"/>
    <lineage>
        <taxon>Bacteria</taxon>
        <taxon>Pseudomonadati</taxon>
        <taxon>Spirochaetota</taxon>
        <taxon>Spirochaetia</taxon>
        <taxon>Leptospirales</taxon>
        <taxon>Leptospiraceae</taxon>
        <taxon>Leptospira</taxon>
    </lineage>
</organism>
<gene>
    <name evidence="3" type="ORF">CH357_07055</name>
</gene>
<feature type="domain" description="Activator of Hsp90 ATPase homologue 1/2-like C-terminal" evidence="2">
    <location>
        <begin position="28"/>
        <end position="152"/>
    </location>
</feature>
<protein>
    <submittedName>
        <fullName evidence="3">ATPase</fullName>
    </submittedName>
</protein>
<dbReference type="RefSeq" id="WP_100706041.1">
    <property type="nucleotide sequence ID" value="NZ_NPDL01000003.1"/>
</dbReference>
<reference evidence="3 4" key="1">
    <citation type="submission" date="2017-07" db="EMBL/GenBank/DDBJ databases">
        <title>Leptospira spp. isolated from tropical soils.</title>
        <authorList>
            <person name="Thibeaux R."/>
            <person name="Iraola G."/>
            <person name="Ferres I."/>
            <person name="Bierque E."/>
            <person name="Girault D."/>
            <person name="Soupe-Gilbert M.-E."/>
            <person name="Picardeau M."/>
            <person name="Goarant C."/>
        </authorList>
    </citation>
    <scope>NUCLEOTIDE SEQUENCE [LARGE SCALE GENOMIC DNA]</scope>
    <source>
        <strain evidence="3 4">MCA1-C-A1</strain>
    </source>
</reference>
<name>A0A2M9XF74_9LEPT</name>
<dbReference type="SUPFAM" id="SSF55961">
    <property type="entry name" value="Bet v1-like"/>
    <property type="match status" value="1"/>
</dbReference>
<comment type="similarity">
    <text evidence="1">Belongs to the AHA1 family.</text>
</comment>
<dbReference type="Gene3D" id="3.30.530.20">
    <property type="match status" value="1"/>
</dbReference>
<evidence type="ECO:0000313" key="4">
    <source>
        <dbReference type="Proteomes" id="UP000232196"/>
    </source>
</evidence>
<evidence type="ECO:0000256" key="1">
    <source>
        <dbReference type="ARBA" id="ARBA00006817"/>
    </source>
</evidence>
<dbReference type="Pfam" id="PF08327">
    <property type="entry name" value="AHSA1"/>
    <property type="match status" value="1"/>
</dbReference>
<dbReference type="AlphaFoldDB" id="A0A2M9XF74"/>
<comment type="caution">
    <text evidence="3">The sequence shown here is derived from an EMBL/GenBank/DDBJ whole genome shotgun (WGS) entry which is preliminary data.</text>
</comment>
<sequence length="183" mass="21147">MKDLSVNKTYGTFTSDSEVRFQRLLPGPIETVWEYLTDSEKRGTWLASGTMELKVGGKVELNFLHSSLSDEKTYPERFKEMENGISGVETITAIDAPRFLSFTWHPNSEVSFELQEKGEDVLLTLRHYKLVDEFGKLMVSSGWHTHLDILVSKLYKESVPKFWQTFAHHESIYHETLKSIVKK</sequence>
<evidence type="ECO:0000313" key="3">
    <source>
        <dbReference type="EMBL" id="PJZ26252.1"/>
    </source>
</evidence>
<proteinExistence type="inferred from homology"/>
<evidence type="ECO:0000259" key="2">
    <source>
        <dbReference type="Pfam" id="PF08327"/>
    </source>
</evidence>
<dbReference type="EMBL" id="NPDN01000003">
    <property type="protein sequence ID" value="PJZ26252.1"/>
    <property type="molecule type" value="Genomic_DNA"/>
</dbReference>
<dbReference type="InterPro" id="IPR023393">
    <property type="entry name" value="START-like_dom_sf"/>
</dbReference>